<dbReference type="GO" id="GO:0000463">
    <property type="term" value="P:maturation of LSU-rRNA from tricistronic rRNA transcript (SSU-rRNA, 5.8S rRNA, LSU-rRNA)"/>
    <property type="evidence" value="ECO:0007669"/>
    <property type="project" value="InterPro"/>
</dbReference>
<dbReference type="InterPro" id="IPR045059">
    <property type="entry name" value="Ribosomal_uL29_euk"/>
</dbReference>
<sequence>MIKHYEEESVSSQNFVNGVLLGLAQGSQLEITNCFPLPKTQEDDPNANEALVTYEANMIRNLRQLQTDYLNVGFYQAGPGGVSINRANIENIYQRQINLPESVLLTYDPTRTSRGQIGLKAYRLSDDVLAARSEAEDRFRLMGHKTKIRASKLRNKPEPELQKQLGELKTELGNLRLYRVTRGASYHGKLKKIRTLRKSIARVYTVIHQAQKLRQREAYRSKKYVPKDLRPKKTRAIRRRLSKKEQSIHSARSMRKARAFPPRVFAVKC</sequence>
<dbReference type="CDD" id="cd00427">
    <property type="entry name" value="Ribosomal_L29_HIP"/>
    <property type="match status" value="1"/>
</dbReference>
<evidence type="ECO:0000256" key="5">
    <source>
        <dbReference type="ARBA" id="ARBA00035334"/>
    </source>
</evidence>
<feature type="domain" description="MPN" evidence="6">
    <location>
        <begin position="1"/>
        <end position="128"/>
    </location>
</feature>
<accession>A0A430Q2V1</accession>
<dbReference type="HAMAP" id="MF_00374">
    <property type="entry name" value="Ribosomal_uL29"/>
    <property type="match status" value="1"/>
</dbReference>
<evidence type="ECO:0000256" key="4">
    <source>
        <dbReference type="ARBA" id="ARBA00035204"/>
    </source>
</evidence>
<dbReference type="InterPro" id="IPR036049">
    <property type="entry name" value="Ribosomal_uL29_sf"/>
</dbReference>
<keyword evidence="3" id="KW-0687">Ribonucleoprotein</keyword>
<dbReference type="AlphaFoldDB" id="A0A430Q2V1"/>
<evidence type="ECO:0000313" key="8">
    <source>
        <dbReference type="Proteomes" id="UP000290809"/>
    </source>
</evidence>
<dbReference type="InterPro" id="IPR001854">
    <property type="entry name" value="Ribosomal_uL29"/>
</dbReference>
<dbReference type="GO" id="GO:0006412">
    <property type="term" value="P:translation"/>
    <property type="evidence" value="ECO:0007669"/>
    <property type="project" value="InterPro"/>
</dbReference>
<dbReference type="InterPro" id="IPR000555">
    <property type="entry name" value="JAMM/MPN+_dom"/>
</dbReference>
<dbReference type="SMART" id="SM00232">
    <property type="entry name" value="JAB_MPN"/>
    <property type="match status" value="1"/>
</dbReference>
<dbReference type="Pfam" id="PF00831">
    <property type="entry name" value="Ribosomal_L29"/>
    <property type="match status" value="1"/>
</dbReference>
<dbReference type="Gene3D" id="1.10.287.310">
    <property type="match status" value="1"/>
</dbReference>
<comment type="caution">
    <text evidence="7">The sequence shown here is derived from an EMBL/GenBank/DDBJ whole genome shotgun (WGS) entry which is preliminary data.</text>
</comment>
<dbReference type="GO" id="GO:0022625">
    <property type="term" value="C:cytosolic large ribosomal subunit"/>
    <property type="evidence" value="ECO:0007669"/>
    <property type="project" value="InterPro"/>
</dbReference>
<evidence type="ECO:0000256" key="1">
    <source>
        <dbReference type="ARBA" id="ARBA00009254"/>
    </source>
</evidence>
<dbReference type="GO" id="GO:0003735">
    <property type="term" value="F:structural constituent of ribosome"/>
    <property type="evidence" value="ECO:0007669"/>
    <property type="project" value="InterPro"/>
</dbReference>
<dbReference type="Proteomes" id="UP000290809">
    <property type="component" value="Unassembled WGS sequence"/>
</dbReference>
<proteinExistence type="inferred from homology"/>
<keyword evidence="8" id="KW-1185">Reference proteome</keyword>
<dbReference type="PROSITE" id="PS50249">
    <property type="entry name" value="MPN"/>
    <property type="match status" value="1"/>
</dbReference>
<organism evidence="7 8">
    <name type="scientific">Schistosoma bovis</name>
    <name type="common">Blood fluke</name>
    <dbReference type="NCBI Taxonomy" id="6184"/>
    <lineage>
        <taxon>Eukaryota</taxon>
        <taxon>Metazoa</taxon>
        <taxon>Spiralia</taxon>
        <taxon>Lophotrochozoa</taxon>
        <taxon>Platyhelminthes</taxon>
        <taxon>Trematoda</taxon>
        <taxon>Digenea</taxon>
        <taxon>Strigeidida</taxon>
        <taxon>Schistosomatoidea</taxon>
        <taxon>Schistosomatidae</taxon>
        <taxon>Schistosoma</taxon>
    </lineage>
</organism>
<dbReference type="FunFam" id="6.10.250.3450:FF:000001">
    <property type="entry name" value="60S ribosomal protein L35"/>
    <property type="match status" value="1"/>
</dbReference>
<dbReference type="FunFam" id="1.10.287.310:FF:000002">
    <property type="entry name" value="60S ribosomal protein L35"/>
    <property type="match status" value="1"/>
</dbReference>
<gene>
    <name evidence="7" type="ORF">DC041_0007267</name>
</gene>
<dbReference type="EMBL" id="QMKO01003038">
    <property type="protein sequence ID" value="RTG81998.1"/>
    <property type="molecule type" value="Genomic_DNA"/>
</dbReference>
<dbReference type="SUPFAM" id="SSF46561">
    <property type="entry name" value="Ribosomal protein L29 (L29p)"/>
    <property type="match status" value="1"/>
</dbReference>
<evidence type="ECO:0000256" key="2">
    <source>
        <dbReference type="ARBA" id="ARBA00022980"/>
    </source>
</evidence>
<evidence type="ECO:0000259" key="6">
    <source>
        <dbReference type="PROSITE" id="PS50249"/>
    </source>
</evidence>
<name>A0A430Q2V1_SCHBO</name>
<dbReference type="GO" id="GO:0008237">
    <property type="term" value="F:metallopeptidase activity"/>
    <property type="evidence" value="ECO:0007669"/>
    <property type="project" value="InterPro"/>
</dbReference>
<dbReference type="PANTHER" id="PTHR45722">
    <property type="entry name" value="60S RIBOSOMAL PROTEIN L35"/>
    <property type="match status" value="1"/>
</dbReference>
<comment type="similarity">
    <text evidence="1">Belongs to the universal ribosomal protein uL29 family.</text>
</comment>
<dbReference type="Gene3D" id="6.10.250.3450">
    <property type="match status" value="1"/>
</dbReference>
<evidence type="ECO:0000256" key="3">
    <source>
        <dbReference type="ARBA" id="ARBA00023274"/>
    </source>
</evidence>
<dbReference type="Pfam" id="PF01398">
    <property type="entry name" value="JAB"/>
    <property type="match status" value="1"/>
</dbReference>
<dbReference type="InterPro" id="IPR037518">
    <property type="entry name" value="MPN"/>
</dbReference>
<dbReference type="PANTHER" id="PTHR45722:SF2">
    <property type="entry name" value="LARGE RIBOSOMAL SUBUNIT PROTEIN UL29-RELATED"/>
    <property type="match status" value="1"/>
</dbReference>
<dbReference type="GO" id="GO:0003729">
    <property type="term" value="F:mRNA binding"/>
    <property type="evidence" value="ECO:0007669"/>
    <property type="project" value="TreeGrafter"/>
</dbReference>
<keyword evidence="2" id="KW-0689">Ribosomal protein</keyword>
<dbReference type="STRING" id="6184.A0A430Q2V1"/>
<protein>
    <recommendedName>
        <fullName evidence="4">Large ribosomal subunit protein uL29</fullName>
    </recommendedName>
    <alternativeName>
        <fullName evidence="5">60S ribosomal protein L35</fullName>
    </alternativeName>
</protein>
<dbReference type="InterPro" id="IPR018254">
    <property type="entry name" value="Ribosomal_uL29_CS"/>
</dbReference>
<dbReference type="PROSITE" id="PS00579">
    <property type="entry name" value="RIBOSOMAL_L29"/>
    <property type="match status" value="1"/>
</dbReference>
<dbReference type="Gene3D" id="3.40.140.10">
    <property type="entry name" value="Cytidine Deaminase, domain 2"/>
    <property type="match status" value="1"/>
</dbReference>
<evidence type="ECO:0000313" key="7">
    <source>
        <dbReference type="EMBL" id="RTG81998.1"/>
    </source>
</evidence>
<dbReference type="NCBIfam" id="TIGR00012">
    <property type="entry name" value="L29"/>
    <property type="match status" value="1"/>
</dbReference>
<reference evidence="7 8" key="1">
    <citation type="journal article" date="2019" name="PLoS Pathog.">
        <title>Genome sequence of the bovine parasite Schistosoma bovis Tanzania.</title>
        <authorList>
            <person name="Oey H."/>
            <person name="Zakrzewski M."/>
            <person name="Gobert G."/>
            <person name="Gravermann K."/>
            <person name="Stoye J."/>
            <person name="Jones M."/>
            <person name="Mcmanus D."/>
            <person name="Krause L."/>
        </authorList>
    </citation>
    <scope>NUCLEOTIDE SEQUENCE [LARGE SCALE GENOMIC DNA]</scope>
    <source>
        <strain evidence="7 8">TAN1997</strain>
    </source>
</reference>